<evidence type="ECO:0000256" key="10">
    <source>
        <dbReference type="ARBA" id="ARBA00023170"/>
    </source>
</evidence>
<dbReference type="InterPro" id="IPR013649">
    <property type="entry name" value="Integrin_alpha_Ig-like_1"/>
</dbReference>
<dbReference type="Gene3D" id="1.20.5.930">
    <property type="entry name" value="Bicelle-embedded integrin alpha(iib) transmembrane segment"/>
    <property type="match status" value="1"/>
</dbReference>
<dbReference type="Gene3D" id="2.60.40.1510">
    <property type="entry name" value="ntegrin, alpha v. Chain A, domain 3"/>
    <property type="match status" value="1"/>
</dbReference>
<dbReference type="GO" id="GO:0048513">
    <property type="term" value="P:animal organ development"/>
    <property type="evidence" value="ECO:0007669"/>
    <property type="project" value="UniProtKB-ARBA"/>
</dbReference>
<evidence type="ECO:0000256" key="13">
    <source>
        <dbReference type="RuleBase" id="RU003762"/>
    </source>
</evidence>
<dbReference type="InterPro" id="IPR013519">
    <property type="entry name" value="Int_alpha_beta-p"/>
</dbReference>
<feature type="domain" description="Integrin alpha first immunoglubulin-like" evidence="15">
    <location>
        <begin position="466"/>
        <end position="621"/>
    </location>
</feature>
<keyword evidence="8 13" id="KW-0401">Integrin</keyword>
<dbReference type="GO" id="GO:0033627">
    <property type="term" value="P:cell adhesion mediated by integrin"/>
    <property type="evidence" value="ECO:0007669"/>
    <property type="project" value="TreeGrafter"/>
</dbReference>
<dbReference type="GO" id="GO:0005178">
    <property type="term" value="F:integrin binding"/>
    <property type="evidence" value="ECO:0007669"/>
    <property type="project" value="TreeGrafter"/>
</dbReference>
<dbReference type="Pfam" id="PF20806">
    <property type="entry name" value="Integrin_A_Ig_3"/>
    <property type="match status" value="1"/>
</dbReference>
<evidence type="ECO:0000256" key="8">
    <source>
        <dbReference type="ARBA" id="ARBA00023037"/>
    </source>
</evidence>
<dbReference type="Pfam" id="PF08441">
    <property type="entry name" value="Integrin_A_Ig_1"/>
    <property type="match status" value="1"/>
</dbReference>
<dbReference type="Gene3D" id="2.60.40.1530">
    <property type="entry name" value="ntegrin, alpha v. Chain A, domain 4"/>
    <property type="match status" value="1"/>
</dbReference>
<evidence type="ECO:0000313" key="18">
    <source>
        <dbReference type="EMBL" id="KAG8193263.1"/>
    </source>
</evidence>
<reference evidence="18 19" key="1">
    <citation type="journal article" date="2022" name="Nat. Ecol. Evol.">
        <title>A masculinizing supergene underlies an exaggerated male reproductive morph in a spider.</title>
        <authorList>
            <person name="Hendrickx F."/>
            <person name="De Corte Z."/>
            <person name="Sonet G."/>
            <person name="Van Belleghem S.M."/>
            <person name="Kostlbacher S."/>
            <person name="Vangestel C."/>
        </authorList>
    </citation>
    <scope>NUCLEOTIDE SEQUENCE [LARGE SCALE GENOMIC DNA]</scope>
    <source>
        <strain evidence="18">W744_W776</strain>
    </source>
</reference>
<dbReference type="GO" id="GO:0008305">
    <property type="term" value="C:integrin complex"/>
    <property type="evidence" value="ECO:0007669"/>
    <property type="project" value="InterPro"/>
</dbReference>
<dbReference type="PRINTS" id="PR01185">
    <property type="entry name" value="INTEGRINA"/>
</dbReference>
<dbReference type="InterPro" id="IPR048285">
    <property type="entry name" value="Integrin_alpha_Ig-like_2"/>
</dbReference>
<keyword evidence="4 13" id="KW-0732">Signal</keyword>
<dbReference type="InterPro" id="IPR028994">
    <property type="entry name" value="Integrin_alpha_N"/>
</dbReference>
<dbReference type="Pfam" id="PF20805">
    <property type="entry name" value="Integrin_A_Ig_2"/>
    <property type="match status" value="1"/>
</dbReference>
<keyword evidence="10 13" id="KW-0675">Receptor</keyword>
<dbReference type="PANTHER" id="PTHR23220">
    <property type="entry name" value="INTEGRIN ALPHA"/>
    <property type="match status" value="1"/>
</dbReference>
<dbReference type="SMART" id="SM00191">
    <property type="entry name" value="Int_alpha"/>
    <property type="match status" value="5"/>
</dbReference>
<dbReference type="GO" id="GO:0009897">
    <property type="term" value="C:external side of plasma membrane"/>
    <property type="evidence" value="ECO:0007669"/>
    <property type="project" value="TreeGrafter"/>
</dbReference>
<feature type="repeat" description="FG-GAP" evidence="12">
    <location>
        <begin position="20"/>
        <end position="85"/>
    </location>
</feature>
<feature type="domain" description="Integrin alpha third immunoglobulin-like" evidence="17">
    <location>
        <begin position="792"/>
        <end position="1004"/>
    </location>
</feature>
<dbReference type="Gene3D" id="2.130.10.130">
    <property type="entry name" value="Integrin alpha, N-terminal"/>
    <property type="match status" value="1"/>
</dbReference>
<dbReference type="InterPro" id="IPR013517">
    <property type="entry name" value="FG-GAP"/>
</dbReference>
<feature type="chain" id="PRO_5043091875" evidence="13">
    <location>
        <begin position="19"/>
        <end position="1074"/>
    </location>
</feature>
<comment type="similarity">
    <text evidence="2 13">Belongs to the integrin alpha chain family.</text>
</comment>
<keyword evidence="19" id="KW-1185">Reference proteome</keyword>
<dbReference type="Proteomes" id="UP000827092">
    <property type="component" value="Unassembled WGS sequence"/>
</dbReference>
<protein>
    <submittedName>
        <fullName evidence="18">Uncharacterized protein</fullName>
    </submittedName>
</protein>
<evidence type="ECO:0000259" key="16">
    <source>
        <dbReference type="Pfam" id="PF20805"/>
    </source>
</evidence>
<evidence type="ECO:0000256" key="3">
    <source>
        <dbReference type="ARBA" id="ARBA00022692"/>
    </source>
</evidence>
<evidence type="ECO:0000256" key="1">
    <source>
        <dbReference type="ARBA" id="ARBA00004479"/>
    </source>
</evidence>
<feature type="transmembrane region" description="Helical" evidence="13">
    <location>
        <begin position="1017"/>
        <end position="1042"/>
    </location>
</feature>
<keyword evidence="9 13" id="KW-0472">Membrane</keyword>
<keyword evidence="5" id="KW-0677">Repeat</keyword>
<dbReference type="AlphaFoldDB" id="A0AAV6VC77"/>
<dbReference type="Gene3D" id="2.60.40.1460">
    <property type="entry name" value="Integrin domains. Chain A, domain 2"/>
    <property type="match status" value="1"/>
</dbReference>
<evidence type="ECO:0000259" key="15">
    <source>
        <dbReference type="Pfam" id="PF08441"/>
    </source>
</evidence>
<dbReference type="InterPro" id="IPR000413">
    <property type="entry name" value="Integrin_alpha"/>
</dbReference>
<name>A0AAV6VC77_9ARAC</name>
<comment type="caution">
    <text evidence="18">The sequence shown here is derived from an EMBL/GenBank/DDBJ whole genome shotgun (WGS) entry which is preliminary data.</text>
</comment>
<feature type="signal peptide" evidence="13">
    <location>
        <begin position="1"/>
        <end position="18"/>
    </location>
</feature>
<dbReference type="GO" id="GO:0007157">
    <property type="term" value="P:heterophilic cell-cell adhesion via plasma membrane cell adhesion molecules"/>
    <property type="evidence" value="ECO:0007669"/>
    <property type="project" value="UniProtKB-ARBA"/>
</dbReference>
<keyword evidence="6 13" id="KW-0130">Cell adhesion</keyword>
<feature type="repeat" description="FG-GAP" evidence="12">
    <location>
        <begin position="176"/>
        <end position="230"/>
    </location>
</feature>
<evidence type="ECO:0000256" key="12">
    <source>
        <dbReference type="PROSITE-ProRule" id="PRU00803"/>
    </source>
</evidence>
<feature type="repeat" description="FG-GAP" evidence="12">
    <location>
        <begin position="419"/>
        <end position="481"/>
    </location>
</feature>
<gene>
    <name evidence="18" type="ORF">JTE90_027007</name>
</gene>
<evidence type="ECO:0000256" key="7">
    <source>
        <dbReference type="ARBA" id="ARBA00022989"/>
    </source>
</evidence>
<dbReference type="PANTHER" id="PTHR23220:SF83">
    <property type="entry name" value="INTEGRIN ALPHA-PS3-RELATED"/>
    <property type="match status" value="1"/>
</dbReference>
<dbReference type="EMBL" id="JAFNEN010000126">
    <property type="protein sequence ID" value="KAG8193263.1"/>
    <property type="molecule type" value="Genomic_DNA"/>
</dbReference>
<evidence type="ECO:0000256" key="5">
    <source>
        <dbReference type="ARBA" id="ARBA00022737"/>
    </source>
</evidence>
<dbReference type="Pfam" id="PF01839">
    <property type="entry name" value="FG-GAP"/>
    <property type="match status" value="2"/>
</dbReference>
<evidence type="ECO:0000259" key="17">
    <source>
        <dbReference type="Pfam" id="PF20806"/>
    </source>
</evidence>
<proteinExistence type="inferred from homology"/>
<feature type="region of interest" description="Disordered" evidence="14">
    <location>
        <begin position="1052"/>
        <end position="1074"/>
    </location>
</feature>
<feature type="repeat" description="FG-GAP" evidence="12">
    <location>
        <begin position="358"/>
        <end position="415"/>
    </location>
</feature>
<feature type="repeat" description="FG-GAP" evidence="12">
    <location>
        <begin position="101"/>
        <end position="164"/>
    </location>
</feature>
<dbReference type="SUPFAM" id="SSF69179">
    <property type="entry name" value="Integrin domains"/>
    <property type="match status" value="3"/>
</dbReference>
<evidence type="ECO:0000313" key="19">
    <source>
        <dbReference type="Proteomes" id="UP000827092"/>
    </source>
</evidence>
<keyword evidence="11" id="KW-0325">Glycoprotein</keyword>
<sequence length="1074" mass="118527">MSAIALCLVFTVISGIRGFNVDTKFPIEFKSKIGNYFGYSVALHRNRDGPLALIAAPRANSTVLSQISEPGVLYKCNIERNNDCEEVVLDKRGNTPTTNPNSRYSYHDKKDGMWLGVSLDVQQNSVRNDIVTCGHRWVNSLYSNHYLTNGVCYVINGDLDTNRISKLVPFVDQSRQAINPPGIYEYAFGQVGTSAAFSEDGKFLLLGAPGYYDWTGTVASYALNPEQAFQDYARPAIPAAAQDQNTSPESYIGYSVTSGKFYDDFENYVAMGAPRDGGLNGRVYIYKAVKSGEKRLVVHRRKEGVQLGEYFGASVLGVNVNDDAYTDLLVGAPLYSTNDGFDEGKVYVYLSNGMGLQAYTELYGSSASHARFGTALANVGDLNQDGYNDVAIGAPYENDHGVVYIYHGSRNGINVKYAQMISAMEINPSLSGFGIHISRGLDIDSNLYPDMLVGAYESSNALIFRTKPVIQLTAKISFSPKQINTNLTSCRFQGQDIACVNVTACLLYAGKHVPSHLDFQHEILIEPTGQANLVTPRGFFFKGDKTSSQVSQISRLHGGSDNCITEEMYLRKDVKDVITPVELLYRYSLVPPINENRVFNKSFPVIDSSSSTNVTSLVGFQTGCGSDDKCHSDLSIEYTVLEDISSPIVIGELTTLNLVVEIVNKGEPAFMSELFIYLPPDMPSKNQDICSSVTDDQGHAKNASLLCELGNPLLKSKKIIIKLDLTKIPTNKKQASIVFEASTASTETNPLDNRKVLPLTFKSLADISITGSPSHEQISFDGRTDDGKTSVLITHTYFVTNHGPSPVQIIDIMFRVPTSLERSGDVEFVVFRSLEIDSGIQSVSAECNDTYLDIKPIETKVKKDKDTIFSEDDLVIQDDNSSRTLIGVNHGISNLNFSDDTSVPYRTKRSNEMKSVRKKDLVINCDSAKCKSIQCSASPFLETRKFAKISITLEVNLSTLNEYLDPWYRIDFITTGEIALRLDKSGVELRNQQPDVMKVKTTIVSLAPPATEEVAQWIIFVSIGIGILLLLIILALLIKFGFFKREQKEKMEEMKSKGDYNPIEAESTAAEVEK</sequence>
<dbReference type="GO" id="GO:0007229">
    <property type="term" value="P:integrin-mediated signaling pathway"/>
    <property type="evidence" value="ECO:0007669"/>
    <property type="project" value="UniProtKB-KW"/>
</dbReference>
<keyword evidence="7 13" id="KW-1133">Transmembrane helix</keyword>
<evidence type="ECO:0000256" key="11">
    <source>
        <dbReference type="ARBA" id="ARBA00023180"/>
    </source>
</evidence>
<evidence type="ECO:0000256" key="4">
    <source>
        <dbReference type="ARBA" id="ARBA00022729"/>
    </source>
</evidence>
<dbReference type="SUPFAM" id="SSF69318">
    <property type="entry name" value="Integrin alpha N-terminal domain"/>
    <property type="match status" value="1"/>
</dbReference>
<keyword evidence="3 13" id="KW-0812">Transmembrane</keyword>
<evidence type="ECO:0000256" key="2">
    <source>
        <dbReference type="ARBA" id="ARBA00008054"/>
    </source>
</evidence>
<accession>A0AAV6VC77</accession>
<feature type="repeat" description="FG-GAP" evidence="12">
    <location>
        <begin position="296"/>
        <end position="357"/>
    </location>
</feature>
<evidence type="ECO:0000256" key="14">
    <source>
        <dbReference type="SAM" id="MobiDB-lite"/>
    </source>
</evidence>
<comment type="subcellular location">
    <subcellularLocation>
        <location evidence="1 13">Membrane</location>
        <topology evidence="1 13">Single-pass type I membrane protein</topology>
    </subcellularLocation>
</comment>
<dbReference type="InterPro" id="IPR048286">
    <property type="entry name" value="Integrin_alpha_Ig-like_3"/>
</dbReference>
<evidence type="ECO:0000256" key="9">
    <source>
        <dbReference type="ARBA" id="ARBA00023136"/>
    </source>
</evidence>
<dbReference type="InterPro" id="IPR032695">
    <property type="entry name" value="Integrin_dom_sf"/>
</dbReference>
<feature type="repeat" description="FG-GAP" evidence="12">
    <location>
        <begin position="239"/>
        <end position="295"/>
    </location>
</feature>
<dbReference type="PROSITE" id="PS51470">
    <property type="entry name" value="FG_GAP"/>
    <property type="match status" value="7"/>
</dbReference>
<feature type="domain" description="Integrin alpha second immunoglobulin-like" evidence="16">
    <location>
        <begin position="624"/>
        <end position="750"/>
    </location>
</feature>
<organism evidence="18 19">
    <name type="scientific">Oedothorax gibbosus</name>
    <dbReference type="NCBI Taxonomy" id="931172"/>
    <lineage>
        <taxon>Eukaryota</taxon>
        <taxon>Metazoa</taxon>
        <taxon>Ecdysozoa</taxon>
        <taxon>Arthropoda</taxon>
        <taxon>Chelicerata</taxon>
        <taxon>Arachnida</taxon>
        <taxon>Araneae</taxon>
        <taxon>Araneomorphae</taxon>
        <taxon>Entelegynae</taxon>
        <taxon>Araneoidea</taxon>
        <taxon>Linyphiidae</taxon>
        <taxon>Erigoninae</taxon>
        <taxon>Oedothorax</taxon>
    </lineage>
</organism>
<evidence type="ECO:0000256" key="6">
    <source>
        <dbReference type="ARBA" id="ARBA00022889"/>
    </source>
</evidence>
<dbReference type="GO" id="GO:0007160">
    <property type="term" value="P:cell-matrix adhesion"/>
    <property type="evidence" value="ECO:0007669"/>
    <property type="project" value="TreeGrafter"/>
</dbReference>